<dbReference type="AlphaFoldDB" id="A0A0N0E1Z0"/>
<evidence type="ECO:0000313" key="2">
    <source>
        <dbReference type="Proteomes" id="UP000037931"/>
    </source>
</evidence>
<dbReference type="Proteomes" id="UP000037931">
    <property type="component" value="Unassembled WGS sequence"/>
</dbReference>
<protein>
    <submittedName>
        <fullName evidence="1">Uncharacterized protein</fullName>
    </submittedName>
</protein>
<proteinExistence type="predicted"/>
<evidence type="ECO:0000313" key="1">
    <source>
        <dbReference type="EMBL" id="KPA88269.1"/>
    </source>
</evidence>
<keyword evidence="2" id="KW-1185">Reference proteome</keyword>
<dbReference type="STRING" id="50340.PF66_05170"/>
<organism evidence="1 2">
    <name type="scientific">Pseudomonas asplenii</name>
    <dbReference type="NCBI Taxonomy" id="53407"/>
    <lineage>
        <taxon>Bacteria</taxon>
        <taxon>Pseudomonadati</taxon>
        <taxon>Pseudomonadota</taxon>
        <taxon>Gammaproteobacteria</taxon>
        <taxon>Pseudomonadales</taxon>
        <taxon>Pseudomonadaceae</taxon>
        <taxon>Pseudomonas</taxon>
    </lineage>
</organism>
<sequence>MLLIAKNYLFFMLSRMFKVAGNQETYGWVVRLQEI</sequence>
<accession>A0A0N0E1Z0</accession>
<dbReference type="EMBL" id="JSYZ01000021">
    <property type="protein sequence ID" value="KPA88269.1"/>
    <property type="molecule type" value="Genomic_DNA"/>
</dbReference>
<comment type="caution">
    <text evidence="1">The sequence shown here is derived from an EMBL/GenBank/DDBJ whole genome shotgun (WGS) entry which is preliminary data.</text>
</comment>
<name>A0A0N0E1Z0_9PSED</name>
<reference evidence="1 2" key="1">
    <citation type="journal article" date="2015" name="PLoS ONE">
        <title>Rice-Infecting Pseudomonas Genomes Are Highly Accessorized and Harbor Multiple Putative Virulence Mechanisms to Cause Sheath Brown Rot.</title>
        <authorList>
            <person name="Quibod I.L."/>
            <person name="Grande G."/>
            <person name="Oreiro E.G."/>
            <person name="Borja F.N."/>
            <person name="Dossa G.S."/>
            <person name="Mauleon R."/>
            <person name="Cruz C.V."/>
            <person name="Oliva R."/>
        </authorList>
    </citation>
    <scope>NUCLEOTIDE SEQUENCE [LARGE SCALE GENOMIC DNA]</scope>
    <source>
        <strain evidence="1 2">IRRI 6609</strain>
    </source>
</reference>
<gene>
    <name evidence="1" type="ORF">PF66_05170</name>
</gene>